<reference evidence="1" key="1">
    <citation type="journal article" date="2011" name="PLoS Biol.">
        <title>Gene gain and loss during evolution of obligate parasitism in the white rust pathogen of Arabidopsis thaliana.</title>
        <authorList>
            <person name="Kemen E."/>
            <person name="Gardiner A."/>
            <person name="Schultz-Larsen T."/>
            <person name="Kemen A.C."/>
            <person name="Balmuth A.L."/>
            <person name="Robert-Seilaniantz A."/>
            <person name="Bailey K."/>
            <person name="Holub E."/>
            <person name="Studholme D.J."/>
            <person name="Maclean D."/>
            <person name="Jones J.D."/>
        </authorList>
    </citation>
    <scope>NUCLEOTIDE SEQUENCE</scope>
</reference>
<proteinExistence type="predicted"/>
<protein>
    <submittedName>
        <fullName evidence="1">AlNc14C286G10179 protein</fullName>
    </submittedName>
</protein>
<name>F0WV36_9STRA</name>
<dbReference type="EMBL" id="FR824331">
    <property type="protein sequence ID" value="CCA25273.1"/>
    <property type="molecule type" value="Genomic_DNA"/>
</dbReference>
<accession>F0WV36</accession>
<organism evidence="1">
    <name type="scientific">Albugo laibachii Nc14</name>
    <dbReference type="NCBI Taxonomy" id="890382"/>
    <lineage>
        <taxon>Eukaryota</taxon>
        <taxon>Sar</taxon>
        <taxon>Stramenopiles</taxon>
        <taxon>Oomycota</taxon>
        <taxon>Peronosporomycetes</taxon>
        <taxon>Albuginales</taxon>
        <taxon>Albuginaceae</taxon>
        <taxon>Albugo</taxon>
    </lineage>
</organism>
<evidence type="ECO:0000313" key="1">
    <source>
        <dbReference type="EMBL" id="CCA25273.1"/>
    </source>
</evidence>
<sequence>MSIRAIKDVLLQKLQNASCLMAIGSAGLYLFEGKDQMSDSMWKTSGTQETVLEHQDGLFTTRNRYNVRQQFLAGFWTS</sequence>
<reference evidence="1" key="2">
    <citation type="submission" date="2011-02" db="EMBL/GenBank/DDBJ databases">
        <authorList>
            <person name="MacLean D."/>
        </authorList>
    </citation>
    <scope>NUCLEOTIDE SEQUENCE</scope>
</reference>
<dbReference type="HOGENOM" id="CLU_2627094_0_0_1"/>
<gene>
    <name evidence="1" type="primary">AlNc14C286G10179</name>
    <name evidence="1" type="ORF">ALNC14_114170</name>
</gene>
<dbReference type="AlphaFoldDB" id="F0WV36"/>